<dbReference type="InterPro" id="IPR012166">
    <property type="entry name" value="Uncharacterised_RocB"/>
</dbReference>
<gene>
    <name evidence="1" type="ORF">SAMN05216389_105209</name>
</gene>
<organism evidence="1 2">
    <name type="scientific">Oceanobacillus limi</name>
    <dbReference type="NCBI Taxonomy" id="930131"/>
    <lineage>
        <taxon>Bacteria</taxon>
        <taxon>Bacillati</taxon>
        <taxon>Bacillota</taxon>
        <taxon>Bacilli</taxon>
        <taxon>Bacillales</taxon>
        <taxon>Bacillaceae</taxon>
        <taxon>Oceanobacillus</taxon>
    </lineage>
</organism>
<dbReference type="Gene3D" id="3.40.630.10">
    <property type="entry name" value="Zn peptidases"/>
    <property type="match status" value="1"/>
</dbReference>
<keyword evidence="2" id="KW-1185">Reference proteome</keyword>
<name>A0A1I0BVR2_9BACI</name>
<dbReference type="GO" id="GO:0016787">
    <property type="term" value="F:hydrolase activity"/>
    <property type="evidence" value="ECO:0007669"/>
    <property type="project" value="InterPro"/>
</dbReference>
<dbReference type="InterPro" id="IPR050072">
    <property type="entry name" value="Peptidase_M20A"/>
</dbReference>
<dbReference type="Pfam" id="PF01546">
    <property type="entry name" value="Peptidase_M20"/>
    <property type="match status" value="1"/>
</dbReference>
<reference evidence="1 2" key="1">
    <citation type="submission" date="2016-10" db="EMBL/GenBank/DDBJ databases">
        <authorList>
            <person name="de Groot N.N."/>
        </authorList>
    </citation>
    <scope>NUCLEOTIDE SEQUENCE [LARGE SCALE GENOMIC DNA]</scope>
    <source>
        <strain evidence="1 2">IBRC-M 10780</strain>
    </source>
</reference>
<dbReference type="AlphaFoldDB" id="A0A1I0BVR2"/>
<evidence type="ECO:0000313" key="1">
    <source>
        <dbReference type="EMBL" id="SET11204.1"/>
    </source>
</evidence>
<proteinExistence type="predicted"/>
<dbReference type="SUPFAM" id="SSF53187">
    <property type="entry name" value="Zn-dependent exopeptidases"/>
    <property type="match status" value="1"/>
</dbReference>
<evidence type="ECO:0000313" key="2">
    <source>
        <dbReference type="Proteomes" id="UP000198618"/>
    </source>
</evidence>
<dbReference type="Proteomes" id="UP000198618">
    <property type="component" value="Unassembled WGS sequence"/>
</dbReference>
<protein>
    <submittedName>
        <fullName evidence="1">Arginine utilization protein RocB</fullName>
    </submittedName>
</protein>
<accession>A0A1I0BVR2</accession>
<sequence>MADAFFDSREEVLSLTKRLVGINSIVNTEGEVVIAHSLYTLLSSYPYFMENPDNLVIEQTVNDEYERYNVLAFVKGTKRPSNRTVILMGHTDTVGVGDFNKLHEYAFSPDDWMEILKEEDIPETARDQLDSGDWLFGRGALDMKSGLASHLYLLRYYAENPHQLAGNLVLVAECDEEDSSNGILSALKTLKQWKKQHRFDYVAAINADFVAPRYEGDPNRYIYKGTVGKLLPSFFVTGAETHVGAAFEGLDPNFVVSELTKQLSYNPALCNEAYGEVTMPPVSLKQIDLKPAYDVQTALSAYAYYNFFIHSWSPKYVLNLLKEQAEIAFKRALTIFEERYKQFCHVSGQKVQEITWNPRVFTYEEMNQMLTNAHGVAYTNHMEMFKKELLNDDTLDIRMYAARVVEEAWKWMEDKNPTIIVFYSSLYSPRIELTGKTKQEKIVIEGLEKAVEEIQPNYQYPIVTKNFYPYISDMSFMALSDSDQDLAPVADNNPSWGSKFYVNYQDIRDINVPVINIGPYGIDAHKKLERMEMTYSLEIVPNLTNRVIQHVLNH</sequence>
<dbReference type="PIRSF" id="PIRSF010386">
    <property type="entry name" value="RocB"/>
    <property type="match status" value="1"/>
</dbReference>
<dbReference type="RefSeq" id="WP_090868554.1">
    <property type="nucleotide sequence ID" value="NZ_FOHE01000005.1"/>
</dbReference>
<dbReference type="PANTHER" id="PTHR43808">
    <property type="entry name" value="ACETYLORNITHINE DEACETYLASE"/>
    <property type="match status" value="1"/>
</dbReference>
<dbReference type="EMBL" id="FOHE01000005">
    <property type="protein sequence ID" value="SET11204.1"/>
    <property type="molecule type" value="Genomic_DNA"/>
</dbReference>
<dbReference type="InterPro" id="IPR002933">
    <property type="entry name" value="Peptidase_M20"/>
</dbReference>
<dbReference type="OrthoDB" id="9815360at2"/>
<dbReference type="PANTHER" id="PTHR43808:SF27">
    <property type="entry name" value="PROTEIN ROCB"/>
    <property type="match status" value="1"/>
</dbReference>